<keyword evidence="1" id="KW-0812">Transmembrane</keyword>
<dbReference type="InterPro" id="IPR001173">
    <property type="entry name" value="Glyco_trans_2-like"/>
</dbReference>
<accession>A0A0K1PTL1</accession>
<dbReference type="GO" id="GO:0016740">
    <property type="term" value="F:transferase activity"/>
    <property type="evidence" value="ECO:0007669"/>
    <property type="project" value="UniProtKB-KW"/>
</dbReference>
<dbReference type="AlphaFoldDB" id="A0A0K1PTL1"/>
<proteinExistence type="predicted"/>
<dbReference type="Pfam" id="PF00535">
    <property type="entry name" value="Glycos_transf_2"/>
    <property type="match status" value="1"/>
</dbReference>
<feature type="transmembrane region" description="Helical" evidence="1">
    <location>
        <begin position="335"/>
        <end position="354"/>
    </location>
</feature>
<dbReference type="OrthoDB" id="276604at2"/>
<organism evidence="3 4">
    <name type="scientific">Labilithrix luteola</name>
    <dbReference type="NCBI Taxonomy" id="1391654"/>
    <lineage>
        <taxon>Bacteria</taxon>
        <taxon>Pseudomonadati</taxon>
        <taxon>Myxococcota</taxon>
        <taxon>Polyangia</taxon>
        <taxon>Polyangiales</taxon>
        <taxon>Labilitrichaceae</taxon>
        <taxon>Labilithrix</taxon>
    </lineage>
</organism>
<dbReference type="CDD" id="cd06423">
    <property type="entry name" value="CESA_like"/>
    <property type="match status" value="1"/>
</dbReference>
<feature type="transmembrane region" description="Helical" evidence="1">
    <location>
        <begin position="310"/>
        <end position="329"/>
    </location>
</feature>
<feature type="transmembrane region" description="Helical" evidence="1">
    <location>
        <begin position="285"/>
        <end position="303"/>
    </location>
</feature>
<evidence type="ECO:0000313" key="4">
    <source>
        <dbReference type="Proteomes" id="UP000064967"/>
    </source>
</evidence>
<feature type="domain" description="Glycosyltransferase 2-like" evidence="2">
    <location>
        <begin position="46"/>
        <end position="177"/>
    </location>
</feature>
<evidence type="ECO:0000256" key="1">
    <source>
        <dbReference type="SAM" id="Phobius"/>
    </source>
</evidence>
<keyword evidence="4" id="KW-1185">Reference proteome</keyword>
<keyword evidence="3" id="KW-0808">Transferase</keyword>
<dbReference type="Gene3D" id="3.90.550.10">
    <property type="entry name" value="Spore Coat Polysaccharide Biosynthesis Protein SpsA, Chain A"/>
    <property type="match status" value="1"/>
</dbReference>
<gene>
    <name evidence="3" type="ORF">AKJ09_03542</name>
</gene>
<sequence length="387" mass="42313">MDASLAWLVVPASYAAWNVYATARGLAALPHLPNAPNAPTSWPKVSVVVPARDEIASIEKATRSKLESDYPNLEIVLVDDRSTDGTSDVVDRLAAEDPRVVAVHVDVLPEGWLGKVHALSRGAAAATGDWLLFIDADIHVAPDVLRRVVSVAEEQRIDFVAMMPKLWSGTLGRDIAMAFFVRALIVGSRLWKVTDPHSRVSVGGGVFNLVRRSAYERTAGFEWIKLELADDVAFGQMMKQSRARCAVFECVDGLGLYFYETLGQLMRGLEKNGYAAMGQLLPSRALVTFLLAFYVEIGPLVALASPMRSLQIGGAALLVVLVFVQVTIARRLRTPLASAGVPAVGALLFLLFAVRSVVLTQWQGGVFWRGRFYPLNALRKGRRLEIF</sequence>
<dbReference type="PATRIC" id="fig|1391654.3.peg.3586"/>
<dbReference type="RefSeq" id="WP_146648101.1">
    <property type="nucleotide sequence ID" value="NZ_CP012333.1"/>
</dbReference>
<keyword evidence="1" id="KW-0472">Membrane</keyword>
<keyword evidence="1" id="KW-1133">Transmembrane helix</keyword>
<dbReference type="InterPro" id="IPR029044">
    <property type="entry name" value="Nucleotide-diphossugar_trans"/>
</dbReference>
<dbReference type="KEGG" id="llu:AKJ09_03542"/>
<dbReference type="STRING" id="1391654.AKJ09_03542"/>
<dbReference type="PANTHER" id="PTHR43646:SF3">
    <property type="entry name" value="SLR1566 PROTEIN"/>
    <property type="match status" value="1"/>
</dbReference>
<protein>
    <submittedName>
        <fullName evidence="3">Putative glycosyl transferase</fullName>
    </submittedName>
</protein>
<evidence type="ECO:0000313" key="3">
    <source>
        <dbReference type="EMBL" id="AKU96878.1"/>
    </source>
</evidence>
<dbReference type="Proteomes" id="UP000064967">
    <property type="component" value="Chromosome"/>
</dbReference>
<dbReference type="EMBL" id="CP012333">
    <property type="protein sequence ID" value="AKU96878.1"/>
    <property type="molecule type" value="Genomic_DNA"/>
</dbReference>
<dbReference type="PANTHER" id="PTHR43646">
    <property type="entry name" value="GLYCOSYLTRANSFERASE"/>
    <property type="match status" value="1"/>
</dbReference>
<evidence type="ECO:0000259" key="2">
    <source>
        <dbReference type="Pfam" id="PF00535"/>
    </source>
</evidence>
<reference evidence="3 4" key="1">
    <citation type="submission" date="2015-08" db="EMBL/GenBank/DDBJ databases">
        <authorList>
            <person name="Babu N.S."/>
            <person name="Beckwith C.J."/>
            <person name="Beseler K.G."/>
            <person name="Brison A."/>
            <person name="Carone J.V."/>
            <person name="Caskin T.P."/>
            <person name="Diamond M."/>
            <person name="Durham M.E."/>
            <person name="Foxe J.M."/>
            <person name="Go M."/>
            <person name="Henderson B.A."/>
            <person name="Jones I.B."/>
            <person name="McGettigan J.A."/>
            <person name="Micheletti S.J."/>
            <person name="Nasrallah M.E."/>
            <person name="Ortiz D."/>
            <person name="Piller C.R."/>
            <person name="Privatt S.R."/>
            <person name="Schneider S.L."/>
            <person name="Sharp S."/>
            <person name="Smith T.C."/>
            <person name="Stanton J.D."/>
            <person name="Ullery H.E."/>
            <person name="Wilson R.J."/>
            <person name="Serrano M.G."/>
            <person name="Buck G."/>
            <person name="Lee V."/>
            <person name="Wang Y."/>
            <person name="Carvalho R."/>
            <person name="Voegtly L."/>
            <person name="Shi R."/>
            <person name="Duckworth R."/>
            <person name="Johnson A."/>
            <person name="Loviza R."/>
            <person name="Walstead R."/>
            <person name="Shah Z."/>
            <person name="Kiflezghi M."/>
            <person name="Wade K."/>
            <person name="Ball S.L."/>
            <person name="Bradley K.W."/>
            <person name="Asai D.J."/>
            <person name="Bowman C.A."/>
            <person name="Russell D.A."/>
            <person name="Pope W.H."/>
            <person name="Jacobs-Sera D."/>
            <person name="Hendrix R.W."/>
            <person name="Hatfull G.F."/>
        </authorList>
    </citation>
    <scope>NUCLEOTIDE SEQUENCE [LARGE SCALE GENOMIC DNA]</scope>
    <source>
        <strain evidence="3 4">DSM 27648</strain>
    </source>
</reference>
<name>A0A0K1PTL1_9BACT</name>
<dbReference type="SUPFAM" id="SSF53448">
    <property type="entry name" value="Nucleotide-diphospho-sugar transferases"/>
    <property type="match status" value="1"/>
</dbReference>